<dbReference type="CDD" id="cd04301">
    <property type="entry name" value="NAT_SF"/>
    <property type="match status" value="1"/>
</dbReference>
<gene>
    <name evidence="4" type="ORF">SAMN04487910_4011</name>
</gene>
<keyword evidence="1 4" id="KW-0808">Transferase</keyword>
<keyword evidence="2" id="KW-0012">Acyltransferase</keyword>
<proteinExistence type="predicted"/>
<dbReference type="RefSeq" id="WP_091411725.1">
    <property type="nucleotide sequence ID" value="NZ_FOAB01000008.1"/>
</dbReference>
<dbReference type="STRING" id="1038014.SAMN04487910_4011"/>
<dbReference type="InterPro" id="IPR016181">
    <property type="entry name" value="Acyl_CoA_acyltransferase"/>
</dbReference>
<dbReference type="InterPro" id="IPR000182">
    <property type="entry name" value="GNAT_dom"/>
</dbReference>
<name>A0A1H7VAP9_AQUAM</name>
<evidence type="ECO:0000313" key="4">
    <source>
        <dbReference type="EMBL" id="SEM06094.1"/>
    </source>
</evidence>
<dbReference type="GO" id="GO:0016747">
    <property type="term" value="F:acyltransferase activity, transferring groups other than amino-acyl groups"/>
    <property type="evidence" value="ECO:0007669"/>
    <property type="project" value="InterPro"/>
</dbReference>
<dbReference type="PROSITE" id="PS51186">
    <property type="entry name" value="GNAT"/>
    <property type="match status" value="1"/>
</dbReference>
<dbReference type="PANTHER" id="PTHR43072">
    <property type="entry name" value="N-ACETYLTRANSFERASE"/>
    <property type="match status" value="1"/>
</dbReference>
<dbReference type="EMBL" id="FOAB01000008">
    <property type="protein sequence ID" value="SEM06094.1"/>
    <property type="molecule type" value="Genomic_DNA"/>
</dbReference>
<dbReference type="Pfam" id="PF00583">
    <property type="entry name" value="Acetyltransf_1"/>
    <property type="match status" value="1"/>
</dbReference>
<protein>
    <submittedName>
        <fullName evidence="4">Phosphinothricin acetyltransferase</fullName>
    </submittedName>
</protein>
<evidence type="ECO:0000256" key="2">
    <source>
        <dbReference type="ARBA" id="ARBA00023315"/>
    </source>
</evidence>
<organism evidence="4 5">
    <name type="scientific">Aquimarina amphilecti</name>
    <dbReference type="NCBI Taxonomy" id="1038014"/>
    <lineage>
        <taxon>Bacteria</taxon>
        <taxon>Pseudomonadati</taxon>
        <taxon>Bacteroidota</taxon>
        <taxon>Flavobacteriia</taxon>
        <taxon>Flavobacteriales</taxon>
        <taxon>Flavobacteriaceae</taxon>
        <taxon>Aquimarina</taxon>
    </lineage>
</organism>
<dbReference type="PANTHER" id="PTHR43072:SF23">
    <property type="entry name" value="UPF0039 PROTEIN C11D3.02C"/>
    <property type="match status" value="1"/>
</dbReference>
<reference evidence="4 5" key="1">
    <citation type="submission" date="2016-10" db="EMBL/GenBank/DDBJ databases">
        <authorList>
            <person name="de Groot N.N."/>
        </authorList>
    </citation>
    <scope>NUCLEOTIDE SEQUENCE [LARGE SCALE GENOMIC DNA]</scope>
    <source>
        <strain evidence="4 5">DSM 25232</strain>
    </source>
</reference>
<dbReference type="AlphaFoldDB" id="A0A1H7VAP9"/>
<dbReference type="OrthoDB" id="9799096at2"/>
<dbReference type="Proteomes" id="UP000198521">
    <property type="component" value="Unassembled WGS sequence"/>
</dbReference>
<evidence type="ECO:0000259" key="3">
    <source>
        <dbReference type="PROSITE" id="PS51186"/>
    </source>
</evidence>
<keyword evidence="5" id="KW-1185">Reference proteome</keyword>
<evidence type="ECO:0000313" key="5">
    <source>
        <dbReference type="Proteomes" id="UP000198521"/>
    </source>
</evidence>
<sequence>MKSKIEILTFSEEDWQDIAKIYKEGIDTGMATFETRIPKWEQWNQVHIGSCRLKAVLNNEIIGWAALAPVSTRDVYRGVAEISIYITSNRRNLGIGKLLLTKLIEESEKKGFWTLQAGIFSNNKASIDLHTSLGFRVIGYREKIGKLSNIWYDNTILERRSKTIM</sequence>
<accession>A0A1H7VAP9</accession>
<dbReference type="SUPFAM" id="SSF55729">
    <property type="entry name" value="Acyl-CoA N-acyltransferases (Nat)"/>
    <property type="match status" value="1"/>
</dbReference>
<feature type="domain" description="N-acetyltransferase" evidence="3">
    <location>
        <begin position="5"/>
        <end position="157"/>
    </location>
</feature>
<dbReference type="Gene3D" id="3.40.630.30">
    <property type="match status" value="1"/>
</dbReference>
<evidence type="ECO:0000256" key="1">
    <source>
        <dbReference type="ARBA" id="ARBA00022679"/>
    </source>
</evidence>